<reference evidence="2" key="1">
    <citation type="submission" date="2018-05" db="EMBL/GenBank/DDBJ databases">
        <authorList>
            <person name="Lanie J.A."/>
            <person name="Ng W.-L."/>
            <person name="Kazmierczak K.M."/>
            <person name="Andrzejewski T.M."/>
            <person name="Davidsen T.M."/>
            <person name="Wayne K.J."/>
            <person name="Tettelin H."/>
            <person name="Glass J.I."/>
            <person name="Rusch D."/>
            <person name="Podicherti R."/>
            <person name="Tsui H.-C.T."/>
            <person name="Winkler M.E."/>
        </authorList>
    </citation>
    <scope>NUCLEOTIDE SEQUENCE</scope>
</reference>
<feature type="domain" description="NAD-dependent epimerase/dehydratase" evidence="1">
    <location>
        <begin position="3"/>
        <end position="178"/>
    </location>
</feature>
<protein>
    <recommendedName>
        <fullName evidence="1">NAD-dependent epimerase/dehydratase domain-containing protein</fullName>
    </recommendedName>
</protein>
<dbReference type="CDD" id="cd08946">
    <property type="entry name" value="SDR_e"/>
    <property type="match status" value="1"/>
</dbReference>
<evidence type="ECO:0000313" key="2">
    <source>
        <dbReference type="EMBL" id="SVE61115.1"/>
    </source>
</evidence>
<sequence length="196" mass="21551">MNIAITGAGGFIGSKLTAKFLKDGNSVSGIDRYFFGEHIISNFLDNPNFKAVKNDIRFLKPTDFNTIDTVIDLAGLSNDPSCDIDHQITRSINYNGTLNVAKAAKDGGVKQYIFASSCSVYGFTGNSISTEASPLNPVSYYAKLKAAAEQEVLKLADQNFCVTVFRIATLYGLSHRMRFDLAVNLMTLTAWKKRRI</sequence>
<organism evidence="2">
    <name type="scientific">marine metagenome</name>
    <dbReference type="NCBI Taxonomy" id="408172"/>
    <lineage>
        <taxon>unclassified sequences</taxon>
        <taxon>metagenomes</taxon>
        <taxon>ecological metagenomes</taxon>
    </lineage>
</organism>
<gene>
    <name evidence="2" type="ORF">METZ01_LOCUS513969</name>
</gene>
<dbReference type="InterPro" id="IPR050177">
    <property type="entry name" value="Lipid_A_modif_metabolic_enz"/>
</dbReference>
<proteinExistence type="predicted"/>
<dbReference type="PANTHER" id="PTHR43245">
    <property type="entry name" value="BIFUNCTIONAL POLYMYXIN RESISTANCE PROTEIN ARNA"/>
    <property type="match status" value="1"/>
</dbReference>
<evidence type="ECO:0000259" key="1">
    <source>
        <dbReference type="Pfam" id="PF01370"/>
    </source>
</evidence>
<accession>A0A383EY34</accession>
<dbReference type="InterPro" id="IPR036291">
    <property type="entry name" value="NAD(P)-bd_dom_sf"/>
</dbReference>
<name>A0A383EY34_9ZZZZ</name>
<feature type="non-terminal residue" evidence="2">
    <location>
        <position position="196"/>
    </location>
</feature>
<dbReference type="InterPro" id="IPR001509">
    <property type="entry name" value="Epimerase_deHydtase"/>
</dbReference>
<dbReference type="EMBL" id="UINC01229415">
    <property type="protein sequence ID" value="SVE61115.1"/>
    <property type="molecule type" value="Genomic_DNA"/>
</dbReference>
<dbReference type="AlphaFoldDB" id="A0A383EY34"/>
<dbReference type="SUPFAM" id="SSF51735">
    <property type="entry name" value="NAD(P)-binding Rossmann-fold domains"/>
    <property type="match status" value="1"/>
</dbReference>
<dbReference type="PANTHER" id="PTHR43245:SF23">
    <property type="entry name" value="NAD(P)-BINDING DOMAIN-CONTAINING PROTEIN"/>
    <property type="match status" value="1"/>
</dbReference>
<dbReference type="Pfam" id="PF01370">
    <property type="entry name" value="Epimerase"/>
    <property type="match status" value="1"/>
</dbReference>
<dbReference type="Gene3D" id="3.40.50.720">
    <property type="entry name" value="NAD(P)-binding Rossmann-like Domain"/>
    <property type="match status" value="1"/>
</dbReference>